<dbReference type="InterPro" id="IPR016159">
    <property type="entry name" value="Cullin_repeat-like_dom_sf"/>
</dbReference>
<evidence type="ECO:0000256" key="3">
    <source>
        <dbReference type="ARBA" id="ARBA00022483"/>
    </source>
</evidence>
<dbReference type="PANTHER" id="PTHR21426">
    <property type="entry name" value="EXOCYST COMPLEX COMPONENT 8"/>
    <property type="match status" value="1"/>
</dbReference>
<evidence type="ECO:0000256" key="1">
    <source>
        <dbReference type="ARBA" id="ARBA00007210"/>
    </source>
</evidence>
<evidence type="ECO:0000256" key="5">
    <source>
        <dbReference type="SAM" id="MobiDB-lite"/>
    </source>
</evidence>
<name>A0ABM0GQG8_SACKO</name>
<keyword evidence="4" id="KW-0653">Protein transport</keyword>
<keyword evidence="3" id="KW-0268">Exocytosis</keyword>
<evidence type="ECO:0000313" key="7">
    <source>
        <dbReference type="Proteomes" id="UP000694865"/>
    </source>
</evidence>
<organism evidence="7 8">
    <name type="scientific">Saccoglossus kowalevskii</name>
    <name type="common">Acorn worm</name>
    <dbReference type="NCBI Taxonomy" id="10224"/>
    <lineage>
        <taxon>Eukaryota</taxon>
        <taxon>Metazoa</taxon>
        <taxon>Hemichordata</taxon>
        <taxon>Enteropneusta</taxon>
        <taxon>Harrimaniidae</taxon>
        <taxon>Saccoglossus</taxon>
    </lineage>
</organism>
<dbReference type="Proteomes" id="UP000694865">
    <property type="component" value="Unplaced"/>
</dbReference>
<evidence type="ECO:0000259" key="6">
    <source>
        <dbReference type="Pfam" id="PF16528"/>
    </source>
</evidence>
<feature type="domain" description="Exocyst component Exo84 C-terminal" evidence="6">
    <location>
        <begin position="227"/>
        <end position="423"/>
    </location>
</feature>
<dbReference type="SUPFAM" id="SSF74788">
    <property type="entry name" value="Cullin repeat-like"/>
    <property type="match status" value="1"/>
</dbReference>
<dbReference type="GeneID" id="100369081"/>
<feature type="non-terminal residue" evidence="8">
    <location>
        <position position="1"/>
    </location>
</feature>
<dbReference type="Pfam" id="PF25345">
    <property type="entry name" value="PH_EXO84"/>
    <property type="match status" value="1"/>
</dbReference>
<evidence type="ECO:0000256" key="4">
    <source>
        <dbReference type="ARBA" id="ARBA00022927"/>
    </source>
</evidence>
<dbReference type="Gene3D" id="2.30.29.30">
    <property type="entry name" value="Pleckstrin-homology domain (PH domain)/Phosphotyrosine-binding domain (PTB)"/>
    <property type="match status" value="1"/>
</dbReference>
<dbReference type="Gene3D" id="1.20.58.1220">
    <property type="entry name" value="Exo84p, C-terminal helical domain"/>
    <property type="match status" value="1"/>
</dbReference>
<dbReference type="InterPro" id="IPR032403">
    <property type="entry name" value="Exo84_C"/>
</dbReference>
<dbReference type="Gene3D" id="1.20.58.1210">
    <property type="entry name" value="Exo84p, N-terminal helical domain"/>
    <property type="match status" value="1"/>
</dbReference>
<gene>
    <name evidence="8" type="primary">LOC100369081</name>
</gene>
<dbReference type="InterPro" id="IPR011993">
    <property type="entry name" value="PH-like_dom_sf"/>
</dbReference>
<comment type="similarity">
    <text evidence="1">Belongs to the EXO84 family.</text>
</comment>
<sequence length="423" mass="47922">YSLVVLESEMYQLSHILTEQKSLIGQILDMSVTAASDDGKQDQDPSKKDKDEKKKTLTSLLEKVEGCTRITEVPGRYLVHESDLVELDTDTFVEIKKVHAFLLNDSIMITTYIPHGRGPLRYKFLSLFEIDNLAVVNARDVGPVKNAFKLLMFPDQHMYQCDGPKAKREWLDILELTKKSKLSVDTQKKESLESSSSESFDRTNPFLEINAIVSSNTSVESPLHVDWLIELPEDLDVLIAQRDFEGAVDLIEKTNEYLKDIPSSSSLKEVRSRLDHRVKQLTEVLMQEMQVSADRSLRGGSGVTRRAVMQLIRLGKHSTACRLFLNHRSAAIRLAIRRLKIEGATNVYTNKLCSIFFTHLMETGREFQKEFANNTGCFSAFVVWARAELNTFVGHFSRQAFASKSNLDTVAECIAIAKIHCQK</sequence>
<dbReference type="PANTHER" id="PTHR21426:SF12">
    <property type="entry name" value="EXOCYST COMPLEX COMPONENT 8"/>
    <property type="match status" value="1"/>
</dbReference>
<dbReference type="Pfam" id="PF16528">
    <property type="entry name" value="Exo84_C"/>
    <property type="match status" value="1"/>
</dbReference>
<evidence type="ECO:0000313" key="8">
    <source>
        <dbReference type="RefSeq" id="XP_002735061.2"/>
    </source>
</evidence>
<feature type="compositionally biased region" description="Basic and acidic residues" evidence="5">
    <location>
        <begin position="37"/>
        <end position="55"/>
    </location>
</feature>
<keyword evidence="7" id="KW-1185">Reference proteome</keyword>
<protein>
    <submittedName>
        <fullName evidence="8">Exocyst complex component 8-like</fullName>
    </submittedName>
</protein>
<accession>A0ABM0GQG8</accession>
<proteinExistence type="inferred from homology"/>
<feature type="non-terminal residue" evidence="8">
    <location>
        <position position="423"/>
    </location>
</feature>
<dbReference type="CDD" id="cd01226">
    <property type="entry name" value="PH_RalBD_exo84"/>
    <property type="match status" value="1"/>
</dbReference>
<evidence type="ECO:0000256" key="2">
    <source>
        <dbReference type="ARBA" id="ARBA00022448"/>
    </source>
</evidence>
<dbReference type="RefSeq" id="XP_002735061.2">
    <property type="nucleotide sequence ID" value="XM_002735015.2"/>
</dbReference>
<dbReference type="InterPro" id="IPR042561">
    <property type="entry name" value="Exo84_C_1"/>
</dbReference>
<feature type="region of interest" description="Disordered" evidence="5">
    <location>
        <begin position="35"/>
        <end position="55"/>
    </location>
</feature>
<dbReference type="InterPro" id="IPR033961">
    <property type="entry name" value="Exo84"/>
</dbReference>
<dbReference type="SUPFAM" id="SSF50729">
    <property type="entry name" value="PH domain-like"/>
    <property type="match status" value="1"/>
</dbReference>
<dbReference type="InterPro" id="IPR042560">
    <property type="entry name" value="Exo84_C_2"/>
</dbReference>
<reference evidence="8" key="1">
    <citation type="submission" date="2025-08" db="UniProtKB">
        <authorList>
            <consortium name="RefSeq"/>
        </authorList>
    </citation>
    <scope>IDENTIFICATION</scope>
    <source>
        <tissue evidence="8">Testes</tissue>
    </source>
</reference>
<keyword evidence="2" id="KW-0813">Transport</keyword>